<dbReference type="PANTHER" id="PTHR33047">
    <property type="entry name" value="PROTEIN TAR1"/>
    <property type="match status" value="1"/>
</dbReference>
<comment type="caution">
    <text evidence="2">The sequence shown here is derived from an EMBL/GenBank/DDBJ whole genome shotgun (WGS) entry which is preliminary data.</text>
</comment>
<reference evidence="2" key="2">
    <citation type="submission" date="2020-08" db="EMBL/GenBank/DDBJ databases">
        <title>Plant Genome Project.</title>
        <authorList>
            <person name="Zhang R.-G."/>
        </authorList>
    </citation>
    <scope>NUCLEOTIDE SEQUENCE</scope>
    <source>
        <strain evidence="2">Huo1</strain>
        <tissue evidence="2">Leaf</tissue>
    </source>
</reference>
<accession>A0A8X8XK75</accession>
<feature type="region of interest" description="Disordered" evidence="1">
    <location>
        <begin position="269"/>
        <end position="292"/>
    </location>
</feature>
<feature type="region of interest" description="Disordered" evidence="1">
    <location>
        <begin position="88"/>
        <end position="117"/>
    </location>
</feature>
<evidence type="ECO:0008006" key="4">
    <source>
        <dbReference type="Google" id="ProtNLM"/>
    </source>
</evidence>
<organism evidence="2">
    <name type="scientific">Salvia splendens</name>
    <name type="common">Scarlet sage</name>
    <dbReference type="NCBI Taxonomy" id="180675"/>
    <lineage>
        <taxon>Eukaryota</taxon>
        <taxon>Viridiplantae</taxon>
        <taxon>Streptophyta</taxon>
        <taxon>Embryophyta</taxon>
        <taxon>Tracheophyta</taxon>
        <taxon>Spermatophyta</taxon>
        <taxon>Magnoliopsida</taxon>
        <taxon>eudicotyledons</taxon>
        <taxon>Gunneridae</taxon>
        <taxon>Pentapetalae</taxon>
        <taxon>asterids</taxon>
        <taxon>lamiids</taxon>
        <taxon>Lamiales</taxon>
        <taxon>Lamiaceae</taxon>
        <taxon>Nepetoideae</taxon>
        <taxon>Mentheae</taxon>
        <taxon>Salviinae</taxon>
        <taxon>Salvia</taxon>
        <taxon>Salvia subgen. Calosphace</taxon>
        <taxon>core Calosphace</taxon>
    </lineage>
</organism>
<dbReference type="PANTHER" id="PTHR33047:SF8">
    <property type="entry name" value="REGULATOR OF RDNA TRANSCRIPTION PROTEIN 15"/>
    <property type="match status" value="1"/>
</dbReference>
<gene>
    <name evidence="2" type="ORF">SASPL_127196</name>
</gene>
<reference evidence="2" key="1">
    <citation type="submission" date="2018-01" db="EMBL/GenBank/DDBJ databases">
        <authorList>
            <person name="Mao J.F."/>
        </authorList>
    </citation>
    <scope>NUCLEOTIDE SEQUENCE</scope>
    <source>
        <strain evidence="2">Huo1</strain>
        <tissue evidence="2">Leaf</tissue>
    </source>
</reference>
<dbReference type="Proteomes" id="UP000298416">
    <property type="component" value="Unassembled WGS sequence"/>
</dbReference>
<dbReference type="InterPro" id="IPR052997">
    <property type="entry name" value="RRT15-like"/>
</dbReference>
<evidence type="ECO:0000313" key="3">
    <source>
        <dbReference type="Proteomes" id="UP000298416"/>
    </source>
</evidence>
<evidence type="ECO:0000313" key="2">
    <source>
        <dbReference type="EMBL" id="KAG6414469.1"/>
    </source>
</evidence>
<feature type="region of interest" description="Disordered" evidence="1">
    <location>
        <begin position="512"/>
        <end position="534"/>
    </location>
</feature>
<evidence type="ECO:0000256" key="1">
    <source>
        <dbReference type="SAM" id="MobiDB-lite"/>
    </source>
</evidence>
<dbReference type="EMBL" id="PNBA02000009">
    <property type="protein sequence ID" value="KAG6414469.1"/>
    <property type="molecule type" value="Genomic_DNA"/>
</dbReference>
<feature type="region of interest" description="Disordered" evidence="1">
    <location>
        <begin position="445"/>
        <end position="469"/>
    </location>
</feature>
<dbReference type="AlphaFoldDB" id="A0A8X8XK75"/>
<keyword evidence="3" id="KW-1185">Reference proteome</keyword>
<sequence length="534" mass="58487">MIGRADIEGSKSNVAMNAWLPQASYPCGNFSDTSSFKFRRSKGSLGHAFTVRIRTGNQNQTSFHPSVLHEISVLVELNLGHLRYLLTDVPPQPNSPPDNVFRPDRPTEASLGSKKRGDAPLPIHGISKITLKVVGLLSPLIPPSPFPLSLSHDGLNPAHVPYWWVNNPTLGEFCFTMIGRADIEGSKSNVAMNAWLPQASYPCGNFSDTSSFKFRRSKGSLGHAFTVRIRTGNQNQTSFYPSILHEISVLVELILGHLRYLLTDVPPQPNSPPDNVFRPDRPTEASLGSKKRGDAPLPIHGISKITLKVVGLLSPLIPPSPFPLSLSHDGLNPAHVPYWWVNNPTLGEFCFTMIGRADIEGSKSNVAMNAWLPQASYPCGNFSDTSSFKFRRSKGSLGHAFTVRIRTGNQNQTSFYPSILHEISVLVELILGHLRYLLTDVPPQPNSPPDNVFRPDRPTEASLGSKKRGDAPLPIHGISKITLKVVVFHFRLSALTYPTPLKSFHKVGLESSSTGSSFPADSAKPVPTVPVYGR</sequence>
<protein>
    <recommendedName>
        <fullName evidence="4">Regulator of rDNA transcription protein 15</fullName>
    </recommendedName>
</protein>
<name>A0A8X8XK75_SALSN</name>
<proteinExistence type="predicted"/>